<dbReference type="RefSeq" id="WP_369330514.1">
    <property type="nucleotide sequence ID" value="NZ_JAULBC010000005.1"/>
</dbReference>
<keyword evidence="1" id="KW-0732">Signal</keyword>
<dbReference type="EMBL" id="JAULBC010000005">
    <property type="protein sequence ID" value="MEX6689106.1"/>
    <property type="molecule type" value="Genomic_DNA"/>
</dbReference>
<feature type="chain" id="PRO_5046515028" description="Lysis protein" evidence="1">
    <location>
        <begin position="20"/>
        <end position="50"/>
    </location>
</feature>
<comment type="caution">
    <text evidence="2">The sequence shown here is derived from an EMBL/GenBank/DDBJ whole genome shotgun (WGS) entry which is preliminary data.</text>
</comment>
<proteinExistence type="predicted"/>
<evidence type="ECO:0000313" key="3">
    <source>
        <dbReference type="Proteomes" id="UP001560573"/>
    </source>
</evidence>
<gene>
    <name evidence="2" type="ORF">QTN47_16475</name>
</gene>
<protein>
    <recommendedName>
        <fullName evidence="4">Lysis protein</fullName>
    </recommendedName>
</protein>
<name>A0ABV3ZGS9_9BACT</name>
<evidence type="ECO:0008006" key="4">
    <source>
        <dbReference type="Google" id="ProtNLM"/>
    </source>
</evidence>
<organism evidence="2 3">
    <name type="scientific">Danxiaibacter flavus</name>
    <dbReference type="NCBI Taxonomy" id="3049108"/>
    <lineage>
        <taxon>Bacteria</taxon>
        <taxon>Pseudomonadati</taxon>
        <taxon>Bacteroidota</taxon>
        <taxon>Chitinophagia</taxon>
        <taxon>Chitinophagales</taxon>
        <taxon>Chitinophagaceae</taxon>
        <taxon>Danxiaibacter</taxon>
    </lineage>
</organism>
<accession>A0ABV3ZGS9</accession>
<keyword evidence="3" id="KW-1185">Reference proteome</keyword>
<reference evidence="2 3" key="1">
    <citation type="submission" date="2023-07" db="EMBL/GenBank/DDBJ databases">
        <authorList>
            <person name="Lian W.-H."/>
        </authorList>
    </citation>
    <scope>NUCLEOTIDE SEQUENCE [LARGE SCALE GENOMIC DNA]</scope>
    <source>
        <strain evidence="2 3">SYSU DXS3180</strain>
    </source>
</reference>
<evidence type="ECO:0000256" key="1">
    <source>
        <dbReference type="SAM" id="SignalP"/>
    </source>
</evidence>
<feature type="signal peptide" evidence="1">
    <location>
        <begin position="1"/>
        <end position="19"/>
    </location>
</feature>
<dbReference type="Proteomes" id="UP001560573">
    <property type="component" value="Unassembled WGS sequence"/>
</dbReference>
<sequence>MKKQVVVMVLMIVLMIAYAACTGSQYIRQSTGDSVRVKSGKMHVADSTVH</sequence>
<evidence type="ECO:0000313" key="2">
    <source>
        <dbReference type="EMBL" id="MEX6689106.1"/>
    </source>
</evidence>